<dbReference type="KEGG" id="smia:P344_00885"/>
<evidence type="ECO:0000313" key="1">
    <source>
        <dbReference type="EMBL" id="AHI57550.1"/>
    </source>
</evidence>
<gene>
    <name evidence="1" type="ORF">P344_00885</name>
</gene>
<organism evidence="1 2">
    <name type="scientific">Spiroplasma mirum ATCC 29335</name>
    <dbReference type="NCBI Taxonomy" id="838561"/>
    <lineage>
        <taxon>Bacteria</taxon>
        <taxon>Bacillati</taxon>
        <taxon>Mycoplasmatota</taxon>
        <taxon>Mollicutes</taxon>
        <taxon>Entomoplasmatales</taxon>
        <taxon>Spiroplasmataceae</taxon>
        <taxon>Spiroplasma</taxon>
    </lineage>
</organism>
<sequence>MIKQYIKPDKDDKMWIYDNGQKTKNFKTKEK</sequence>
<dbReference type="Proteomes" id="UP000019260">
    <property type="component" value="Chromosome"/>
</dbReference>
<dbReference type="AlphaFoldDB" id="W6ALH3"/>
<dbReference type="EMBL" id="CP006720">
    <property type="protein sequence ID" value="AHI57550.1"/>
    <property type="molecule type" value="Genomic_DNA"/>
</dbReference>
<evidence type="ECO:0000313" key="2">
    <source>
        <dbReference type="Proteomes" id="UP000019260"/>
    </source>
</evidence>
<dbReference type="HOGENOM" id="CLU_3398549_0_0_14"/>
<name>W6ALH3_9MOLU</name>
<reference evidence="1 2" key="1">
    <citation type="submission" date="2013-09" db="EMBL/GenBank/DDBJ databases">
        <title>Complete genome sequence of Spiroplasma mirum suckling mouse cataract agent.</title>
        <authorList>
            <person name="Landry C.A."/>
            <person name="Bastian F.O."/>
            <person name="Thune R.L."/>
        </authorList>
    </citation>
    <scope>NUCLEOTIDE SEQUENCE [LARGE SCALE GENOMIC DNA]</scope>
    <source>
        <strain evidence="1 2">SMCA</strain>
    </source>
</reference>
<protein>
    <submittedName>
        <fullName evidence="1">Uncharacterized protein</fullName>
    </submittedName>
</protein>
<proteinExistence type="predicted"/>
<keyword evidence="2" id="KW-1185">Reference proteome</keyword>
<accession>W6ALH3</accession>